<dbReference type="OrthoDB" id="2819018at2759"/>
<keyword evidence="2" id="KW-0808">Transferase</keyword>
<dbReference type="Pfam" id="PF20345">
    <property type="entry name" value="DUF6640"/>
    <property type="match status" value="1"/>
</dbReference>
<keyword evidence="1" id="KW-1133">Transmembrane helix</keyword>
<keyword evidence="1" id="KW-0812">Transmembrane</keyword>
<feature type="transmembrane region" description="Helical" evidence="1">
    <location>
        <begin position="50"/>
        <end position="67"/>
    </location>
</feature>
<evidence type="ECO:0000313" key="3">
    <source>
        <dbReference type="Proteomes" id="UP000243797"/>
    </source>
</evidence>
<protein>
    <submittedName>
        <fullName evidence="2">UDP-N-acetylglucosamine--dolichyl-phosphate N-acetylglucosaminephosphotransferase</fullName>
    </submittedName>
</protein>
<dbReference type="InParanoid" id="A0A2K1QGN1"/>
<evidence type="ECO:0000313" key="2">
    <source>
        <dbReference type="EMBL" id="PNS14040.1"/>
    </source>
</evidence>
<dbReference type="AlphaFoldDB" id="A0A2K1QGN1"/>
<dbReference type="Proteomes" id="UP000243797">
    <property type="component" value="Unassembled WGS sequence"/>
</dbReference>
<proteinExistence type="predicted"/>
<accession>A0A2K1QGN1</accession>
<keyword evidence="1" id="KW-0472">Membrane</keyword>
<dbReference type="GO" id="GO:0016740">
    <property type="term" value="F:transferase activity"/>
    <property type="evidence" value="ECO:0007669"/>
    <property type="project" value="UniProtKB-KW"/>
</dbReference>
<dbReference type="EMBL" id="NKHZ01000088">
    <property type="protein sequence ID" value="PNS14040.1"/>
    <property type="molecule type" value="Genomic_DNA"/>
</dbReference>
<dbReference type="STRING" id="2082308.A0A2K1QGN1"/>
<name>A0A2K1QGN1_9PEZI</name>
<comment type="caution">
    <text evidence="2">The sequence shown here is derived from an EMBL/GenBank/DDBJ whole genome shotgun (WGS) entry which is preliminary data.</text>
</comment>
<feature type="transmembrane region" description="Helical" evidence="1">
    <location>
        <begin position="12"/>
        <end position="30"/>
    </location>
</feature>
<reference evidence="2 3" key="1">
    <citation type="submission" date="2017-06" db="EMBL/GenBank/DDBJ databases">
        <title>Draft genome sequence of a variant of Elsinoe murrayae.</title>
        <authorList>
            <person name="Cheng Q."/>
        </authorList>
    </citation>
    <scope>NUCLEOTIDE SEQUENCE [LARGE SCALE GENOMIC DNA]</scope>
    <source>
        <strain evidence="2 3">CQ-2017a</strain>
    </source>
</reference>
<feature type="transmembrane region" description="Helical" evidence="1">
    <location>
        <begin position="117"/>
        <end position="134"/>
    </location>
</feature>
<sequence length="146" mass="16102">MSPHPLTSPWRGLMAMTNLVYSLGAFYFDFGPTHVLNPNWPPHARFHNGQTMTLGLFLCATSFYLLSRPATSKREAIDSVRLAGLVGSMYCMAGVSAIFYPGTGWSDPPTEDPGQKWLFPMLTIVNLAGAWMECRRLGGDGRAKDD</sequence>
<keyword evidence="3" id="KW-1185">Reference proteome</keyword>
<organism evidence="2 3">
    <name type="scientific">Sphaceloma murrayae</name>
    <dbReference type="NCBI Taxonomy" id="2082308"/>
    <lineage>
        <taxon>Eukaryota</taxon>
        <taxon>Fungi</taxon>
        <taxon>Dikarya</taxon>
        <taxon>Ascomycota</taxon>
        <taxon>Pezizomycotina</taxon>
        <taxon>Dothideomycetes</taxon>
        <taxon>Dothideomycetidae</taxon>
        <taxon>Myriangiales</taxon>
        <taxon>Elsinoaceae</taxon>
        <taxon>Sphaceloma</taxon>
    </lineage>
</organism>
<evidence type="ECO:0000256" key="1">
    <source>
        <dbReference type="SAM" id="Phobius"/>
    </source>
</evidence>
<gene>
    <name evidence="2" type="ORF">CAC42_6553</name>
</gene>
<dbReference type="InterPro" id="IPR046580">
    <property type="entry name" value="DUF6640"/>
</dbReference>
<feature type="transmembrane region" description="Helical" evidence="1">
    <location>
        <begin position="79"/>
        <end position="102"/>
    </location>
</feature>